<dbReference type="OrthoDB" id="8339333at2"/>
<dbReference type="InterPro" id="IPR036388">
    <property type="entry name" value="WH-like_DNA-bd_sf"/>
</dbReference>
<dbReference type="InterPro" id="IPR036390">
    <property type="entry name" value="WH_DNA-bd_sf"/>
</dbReference>
<dbReference type="InterPro" id="IPR037402">
    <property type="entry name" value="YidZ_PBP2"/>
</dbReference>
<dbReference type="Gene3D" id="3.40.190.10">
    <property type="entry name" value="Periplasmic binding protein-like II"/>
    <property type="match status" value="2"/>
</dbReference>
<dbReference type="RefSeq" id="WP_120325990.1">
    <property type="nucleotide sequence ID" value="NZ_RAPF01000014.1"/>
</dbReference>
<keyword evidence="7" id="KW-1185">Reference proteome</keyword>
<evidence type="ECO:0000259" key="5">
    <source>
        <dbReference type="PROSITE" id="PS50931"/>
    </source>
</evidence>
<protein>
    <submittedName>
        <fullName evidence="6">LysR family transcriptional regulator</fullName>
    </submittedName>
</protein>
<dbReference type="GO" id="GO:0003700">
    <property type="term" value="F:DNA-binding transcription factor activity"/>
    <property type="evidence" value="ECO:0007669"/>
    <property type="project" value="InterPro"/>
</dbReference>
<keyword evidence="2" id="KW-0805">Transcription regulation</keyword>
<organism evidence="6 7">
    <name type="scientific">Altericroceibacterium spongiae</name>
    <dbReference type="NCBI Taxonomy" id="2320269"/>
    <lineage>
        <taxon>Bacteria</taxon>
        <taxon>Pseudomonadati</taxon>
        <taxon>Pseudomonadota</taxon>
        <taxon>Alphaproteobacteria</taxon>
        <taxon>Sphingomonadales</taxon>
        <taxon>Erythrobacteraceae</taxon>
        <taxon>Altericroceibacterium</taxon>
    </lineage>
</organism>
<comment type="caution">
    <text evidence="6">The sequence shown here is derived from an EMBL/GenBank/DDBJ whole genome shotgun (WGS) entry which is preliminary data.</text>
</comment>
<feature type="domain" description="HTH lysR-type" evidence="5">
    <location>
        <begin position="6"/>
        <end position="63"/>
    </location>
</feature>
<evidence type="ECO:0000256" key="4">
    <source>
        <dbReference type="ARBA" id="ARBA00023163"/>
    </source>
</evidence>
<dbReference type="SUPFAM" id="SSF46785">
    <property type="entry name" value="Winged helix' DNA-binding domain"/>
    <property type="match status" value="1"/>
</dbReference>
<evidence type="ECO:0000256" key="3">
    <source>
        <dbReference type="ARBA" id="ARBA00023125"/>
    </source>
</evidence>
<dbReference type="SUPFAM" id="SSF53850">
    <property type="entry name" value="Periplasmic binding protein-like II"/>
    <property type="match status" value="1"/>
</dbReference>
<sequence length="304" mass="34088">MKLAEIDLNLLYVLSLLLQTRSVTGTARKLGVSQPAVSRSLAQLRNIFQDPLLLRTNHGMELTQRAEELLSPLQDWRLQTSSLLDRHDFEPRLLDRTFRIASTDYGMMAILAPVMEAFHHQAPMAGLEIVPFSDTMVSRLGAGDLDLIVIGGRPRFAATYEKHLFTDECVCMMRSDHPLLGEAPDRLTLDQFLAWPHVSILIGDSNDDPVNSFVGSRAAERRICVTTPYFHGAVHFLPGSDAILTLPKRLALTLAGDDRIVMRKAPASFPDFDYWVLWHERNRRDAAAMWIVDLLAEAGQSLST</sequence>
<dbReference type="EMBL" id="RAPF01000014">
    <property type="protein sequence ID" value="RKF17612.1"/>
    <property type="molecule type" value="Genomic_DNA"/>
</dbReference>
<name>A0A420EAD5_9SPHN</name>
<reference evidence="6 7" key="1">
    <citation type="submission" date="2018-09" db="EMBL/GenBank/DDBJ databases">
        <title>Altererythrobacter spongiae sp. nov., isolated from a marine sponge.</title>
        <authorList>
            <person name="Zhuang L."/>
            <person name="Luo L."/>
        </authorList>
    </citation>
    <scope>NUCLEOTIDE SEQUENCE [LARGE SCALE GENOMIC DNA]</scope>
    <source>
        <strain evidence="6 7">HN-Y73</strain>
    </source>
</reference>
<evidence type="ECO:0000313" key="6">
    <source>
        <dbReference type="EMBL" id="RKF17612.1"/>
    </source>
</evidence>
<dbReference type="PANTHER" id="PTHR30118">
    <property type="entry name" value="HTH-TYPE TRANSCRIPTIONAL REGULATOR LEUO-RELATED"/>
    <property type="match status" value="1"/>
</dbReference>
<dbReference type="AlphaFoldDB" id="A0A420EAD5"/>
<dbReference type="Pfam" id="PF03466">
    <property type="entry name" value="LysR_substrate"/>
    <property type="match status" value="1"/>
</dbReference>
<keyword evidence="3" id="KW-0238">DNA-binding</keyword>
<dbReference type="GO" id="GO:0003677">
    <property type="term" value="F:DNA binding"/>
    <property type="evidence" value="ECO:0007669"/>
    <property type="project" value="UniProtKB-KW"/>
</dbReference>
<evidence type="ECO:0000313" key="7">
    <source>
        <dbReference type="Proteomes" id="UP000284395"/>
    </source>
</evidence>
<accession>A0A420EAD5</accession>
<dbReference type="CDD" id="cd08417">
    <property type="entry name" value="PBP2_Nitroaromatics_like"/>
    <property type="match status" value="1"/>
</dbReference>
<dbReference type="Pfam" id="PF00126">
    <property type="entry name" value="HTH_1"/>
    <property type="match status" value="1"/>
</dbReference>
<dbReference type="PANTHER" id="PTHR30118:SF15">
    <property type="entry name" value="TRANSCRIPTIONAL REGULATORY PROTEIN"/>
    <property type="match status" value="1"/>
</dbReference>
<dbReference type="InterPro" id="IPR050389">
    <property type="entry name" value="LysR-type_TF"/>
</dbReference>
<proteinExistence type="inferred from homology"/>
<dbReference type="InterPro" id="IPR005119">
    <property type="entry name" value="LysR_subst-bd"/>
</dbReference>
<dbReference type="Gene3D" id="1.10.10.10">
    <property type="entry name" value="Winged helix-like DNA-binding domain superfamily/Winged helix DNA-binding domain"/>
    <property type="match status" value="1"/>
</dbReference>
<evidence type="ECO:0000256" key="1">
    <source>
        <dbReference type="ARBA" id="ARBA00009437"/>
    </source>
</evidence>
<dbReference type="PRINTS" id="PR00039">
    <property type="entry name" value="HTHLYSR"/>
</dbReference>
<dbReference type="Proteomes" id="UP000284395">
    <property type="component" value="Unassembled WGS sequence"/>
</dbReference>
<keyword evidence="4" id="KW-0804">Transcription</keyword>
<evidence type="ECO:0000256" key="2">
    <source>
        <dbReference type="ARBA" id="ARBA00023015"/>
    </source>
</evidence>
<dbReference type="PROSITE" id="PS50931">
    <property type="entry name" value="HTH_LYSR"/>
    <property type="match status" value="1"/>
</dbReference>
<dbReference type="InterPro" id="IPR000847">
    <property type="entry name" value="LysR_HTH_N"/>
</dbReference>
<comment type="similarity">
    <text evidence="1">Belongs to the LysR transcriptional regulatory family.</text>
</comment>
<gene>
    <name evidence="6" type="ORF">D6851_16425</name>
</gene>